<dbReference type="GO" id="GO:0009307">
    <property type="term" value="P:DNA restriction-modification system"/>
    <property type="evidence" value="ECO:0007669"/>
    <property type="project" value="UniProtKB-KW"/>
</dbReference>
<dbReference type="AlphaFoldDB" id="A0AB39QRJ6"/>
<gene>
    <name evidence="4" type="ORF">AB5J52_25195</name>
</gene>
<feature type="region of interest" description="Disordered" evidence="3">
    <location>
        <begin position="394"/>
        <end position="436"/>
    </location>
</feature>
<accession>A0AB39QRJ6</accession>
<keyword evidence="2" id="KW-0238">DNA-binding</keyword>
<evidence type="ECO:0000256" key="2">
    <source>
        <dbReference type="ARBA" id="ARBA00023125"/>
    </source>
</evidence>
<feature type="region of interest" description="Disordered" evidence="3">
    <location>
        <begin position="31"/>
        <end position="75"/>
    </location>
</feature>
<dbReference type="GO" id="GO:0003677">
    <property type="term" value="F:DNA binding"/>
    <property type="evidence" value="ECO:0007669"/>
    <property type="project" value="UniProtKB-KW"/>
</dbReference>
<feature type="compositionally biased region" description="Polar residues" evidence="3">
    <location>
        <begin position="40"/>
        <end position="50"/>
    </location>
</feature>
<dbReference type="InterPro" id="IPR052021">
    <property type="entry name" value="Type-I_RS_S_subunit"/>
</dbReference>
<dbReference type="PANTHER" id="PTHR30408">
    <property type="entry name" value="TYPE-1 RESTRICTION ENZYME ECOKI SPECIFICITY PROTEIN"/>
    <property type="match status" value="1"/>
</dbReference>
<dbReference type="SUPFAM" id="SSF116734">
    <property type="entry name" value="DNA methylase specificity domain"/>
    <property type="match status" value="2"/>
</dbReference>
<dbReference type="Gene3D" id="3.90.220.20">
    <property type="entry name" value="DNA methylase specificity domains"/>
    <property type="match status" value="2"/>
</dbReference>
<dbReference type="InterPro" id="IPR044946">
    <property type="entry name" value="Restrct_endonuc_typeI_TRD_sf"/>
</dbReference>
<dbReference type="CDD" id="cd16961">
    <property type="entry name" value="RMtype1_S_TRD-CR_like"/>
    <property type="match status" value="1"/>
</dbReference>
<evidence type="ECO:0000256" key="3">
    <source>
        <dbReference type="SAM" id="MobiDB-lite"/>
    </source>
</evidence>
<keyword evidence="1" id="KW-0680">Restriction system</keyword>
<evidence type="ECO:0000313" key="4">
    <source>
        <dbReference type="EMBL" id="XDQ45286.1"/>
    </source>
</evidence>
<protein>
    <recommendedName>
        <fullName evidence="5">Type I restriction modification DNA specificity domain-containing protein</fullName>
    </recommendedName>
</protein>
<evidence type="ECO:0000256" key="1">
    <source>
        <dbReference type="ARBA" id="ARBA00022747"/>
    </source>
</evidence>
<dbReference type="PANTHER" id="PTHR30408:SF12">
    <property type="entry name" value="TYPE I RESTRICTION ENZYME MJAVIII SPECIFICITY SUBUNIT"/>
    <property type="match status" value="1"/>
</dbReference>
<reference evidence="4" key="1">
    <citation type="submission" date="2024-07" db="EMBL/GenBank/DDBJ databases">
        <authorList>
            <person name="Yu S.T."/>
        </authorList>
    </citation>
    <scope>NUCLEOTIDE SEQUENCE</scope>
    <source>
        <strain evidence="4">R39</strain>
    </source>
</reference>
<dbReference type="RefSeq" id="WP_369224014.1">
    <property type="nucleotide sequence ID" value="NZ_CP163441.1"/>
</dbReference>
<evidence type="ECO:0008006" key="5">
    <source>
        <dbReference type="Google" id="ProtNLM"/>
    </source>
</evidence>
<organism evidence="4">
    <name type="scientific">Streptomyces sp. R39</name>
    <dbReference type="NCBI Taxonomy" id="3238631"/>
    <lineage>
        <taxon>Bacteria</taxon>
        <taxon>Bacillati</taxon>
        <taxon>Actinomycetota</taxon>
        <taxon>Actinomycetes</taxon>
        <taxon>Kitasatosporales</taxon>
        <taxon>Streptomycetaceae</taxon>
        <taxon>Streptomyces</taxon>
    </lineage>
</organism>
<dbReference type="REBASE" id="1034432">
    <property type="entry name" value="S.SspR39ORF25200P"/>
</dbReference>
<sequence>MDATAHHDGSSAEGWQRTTIAKFPTRSMYTTSGVLDDNAPDQTGIVSSTYVRGGKIHSPQTGKGGPGDSRPNRATLKEGDLAVVLVRRPGDAAFVTAEHAGWTATRSIGIIRADPHVVRWLRIWLQTPTAKARIDEDVTAHVEPTVSLDTLRSMPFPLPPPDIITRYHRAFSLIEEKIDLHEEAARKAVELADAIHDDWSTAGPVWETRLLGEVAKAKTGKGSVRSLPRGTQGPVADAITPTDLFDLPVPHVERFRLSSPAHVSEAWPPGTFMLSTRPDGAHIAVTQHPASPTRGVVAVRPANEEDSWWLLHELRSRSSGIAKVAQGRNAREISARALSRVSIAWPDSFTRADFHTMTDPLHAMARQLVSESATLHDLKDALLRDISAKASVLLEQEAEPDEERVHPSRPSIVPTPREATTGHESGWSPENRRAPQ</sequence>
<proteinExistence type="predicted"/>
<name>A0AB39QRJ6_9ACTN</name>
<dbReference type="EMBL" id="CP163441">
    <property type="protein sequence ID" value="XDQ45286.1"/>
    <property type="molecule type" value="Genomic_DNA"/>
</dbReference>